<evidence type="ECO:0000313" key="2">
    <source>
        <dbReference type="Proteomes" id="UP000282184"/>
    </source>
</evidence>
<reference evidence="1 2" key="1">
    <citation type="submission" date="2018-12" db="EMBL/GenBank/DDBJ databases">
        <title>Hymenobacter gummosus sp. nov., isolated from a spring.</title>
        <authorList>
            <person name="Nie L."/>
        </authorList>
    </citation>
    <scope>NUCLEOTIDE SEQUENCE [LARGE SCALE GENOMIC DNA]</scope>
    <source>
        <strain evidence="1 2">KCTC 52166</strain>
    </source>
</reference>
<dbReference type="RefSeq" id="WP_126693670.1">
    <property type="nucleotide sequence ID" value="NZ_RXOF01000007.1"/>
</dbReference>
<organism evidence="1 2">
    <name type="scientific">Hymenobacter gummosus</name>
    <dbReference type="NCBI Taxonomy" id="1776032"/>
    <lineage>
        <taxon>Bacteria</taxon>
        <taxon>Pseudomonadati</taxon>
        <taxon>Bacteroidota</taxon>
        <taxon>Cytophagia</taxon>
        <taxon>Cytophagales</taxon>
        <taxon>Hymenobacteraceae</taxon>
        <taxon>Hymenobacter</taxon>
    </lineage>
</organism>
<name>A0A431U1U4_9BACT</name>
<comment type="caution">
    <text evidence="1">The sequence shown here is derived from an EMBL/GenBank/DDBJ whole genome shotgun (WGS) entry which is preliminary data.</text>
</comment>
<gene>
    <name evidence="1" type="ORF">EJV47_13395</name>
</gene>
<proteinExistence type="predicted"/>
<dbReference type="EMBL" id="RXOF01000007">
    <property type="protein sequence ID" value="RTQ49139.1"/>
    <property type="molecule type" value="Genomic_DNA"/>
</dbReference>
<keyword evidence="2" id="KW-1185">Reference proteome</keyword>
<protein>
    <submittedName>
        <fullName evidence="1">Uncharacterized protein</fullName>
    </submittedName>
</protein>
<sequence length="59" mass="6353">MSYFLSLLFSLLGLTARSPQTPPPDDHTFVSTAQVDEAPDAGDGGVVVPPDRFNAFYHS</sequence>
<dbReference type="Proteomes" id="UP000282184">
    <property type="component" value="Unassembled WGS sequence"/>
</dbReference>
<accession>A0A431U1U4</accession>
<evidence type="ECO:0000313" key="1">
    <source>
        <dbReference type="EMBL" id="RTQ49139.1"/>
    </source>
</evidence>
<dbReference type="AlphaFoldDB" id="A0A431U1U4"/>